<feature type="compositionally biased region" description="Pro residues" evidence="1">
    <location>
        <begin position="728"/>
        <end position="738"/>
    </location>
</feature>
<evidence type="ECO:0000313" key="4">
    <source>
        <dbReference type="Proteomes" id="UP000694846"/>
    </source>
</evidence>
<feature type="domain" description="Ras-associating" evidence="3">
    <location>
        <begin position="191"/>
        <end position="277"/>
    </location>
</feature>
<keyword evidence="4" id="KW-1185">Reference proteome</keyword>
<dbReference type="Pfam" id="PF21989">
    <property type="entry name" value="RA_2"/>
    <property type="match status" value="1"/>
</dbReference>
<dbReference type="InterPro" id="IPR000159">
    <property type="entry name" value="RA_dom"/>
</dbReference>
<dbReference type="AlphaFoldDB" id="A0A8B8FL97"/>
<dbReference type="RefSeq" id="XP_025411261.1">
    <property type="nucleotide sequence ID" value="XM_025555476.1"/>
</dbReference>
<evidence type="ECO:0000259" key="2">
    <source>
        <dbReference type="PROSITE" id="PS50003"/>
    </source>
</evidence>
<feature type="region of interest" description="Disordered" evidence="1">
    <location>
        <begin position="155"/>
        <end position="175"/>
    </location>
</feature>
<dbReference type="SUPFAM" id="SSF54236">
    <property type="entry name" value="Ubiquitin-like"/>
    <property type="match status" value="1"/>
</dbReference>
<dbReference type="Gene3D" id="2.30.29.30">
    <property type="entry name" value="Pleckstrin-homology domain (PH domain)/Phosphotyrosine-binding domain (PTB)"/>
    <property type="match status" value="1"/>
</dbReference>
<evidence type="ECO:0000259" key="3">
    <source>
        <dbReference type="PROSITE" id="PS50200"/>
    </source>
</evidence>
<dbReference type="CDD" id="cd01259">
    <property type="entry name" value="PH_APBB1IP"/>
    <property type="match status" value="1"/>
</dbReference>
<dbReference type="PROSITE" id="PS50200">
    <property type="entry name" value="RA"/>
    <property type="match status" value="1"/>
</dbReference>
<feature type="region of interest" description="Disordered" evidence="1">
    <location>
        <begin position="713"/>
        <end position="775"/>
    </location>
</feature>
<evidence type="ECO:0000313" key="5">
    <source>
        <dbReference type="RefSeq" id="XP_025411261.1"/>
    </source>
</evidence>
<gene>
    <name evidence="5 6" type="primary">LOC112684143</name>
</gene>
<feature type="domain" description="PH" evidence="2">
    <location>
        <begin position="312"/>
        <end position="423"/>
    </location>
</feature>
<proteinExistence type="predicted"/>
<feature type="compositionally biased region" description="Basic residues" evidence="1">
    <location>
        <begin position="567"/>
        <end position="578"/>
    </location>
</feature>
<dbReference type="RefSeq" id="XP_025411262.1">
    <property type="nucleotide sequence ID" value="XM_025555477.1"/>
</dbReference>
<dbReference type="InterPro" id="IPR011993">
    <property type="entry name" value="PH-like_dom_sf"/>
</dbReference>
<reference evidence="5 6" key="1">
    <citation type="submission" date="2025-04" db="UniProtKB">
        <authorList>
            <consortium name="RefSeq"/>
        </authorList>
    </citation>
    <scope>IDENTIFICATION</scope>
    <source>
        <tissue evidence="5 6">Whole body</tissue>
    </source>
</reference>
<evidence type="ECO:0000256" key="1">
    <source>
        <dbReference type="SAM" id="MobiDB-lite"/>
    </source>
</evidence>
<feature type="region of interest" description="Disordered" evidence="1">
    <location>
        <begin position="567"/>
        <end position="637"/>
    </location>
</feature>
<evidence type="ECO:0000313" key="6">
    <source>
        <dbReference type="RefSeq" id="XP_025411262.1"/>
    </source>
</evidence>
<sequence length="775" mass="85540">MRPHEGNYEVDCPVDSNYCGDSDEEEDPERLLDVWLGELDSLASGLDKSPSKPVDNVTLKAPNATDIAGQRMDSYRFSMANLEDTQDVDLDAVLGELCALESQYQSTSSLLDSEKIDSNSINRMSNSNQSGTVVRTDSPDNDSAFSDCVSLLSSSESSASSGTTNHSGNKESSKAEKIRLALQKMKEASVKKLFIKVFNDDGGAKSLLVDEGMRCSYVMRLLADKHHINLGPRWGLVEHLPDLHMERVYEEHELLVDNLMLWTRDSKNRLLFVERPERTLIFENPSLFNTNQQSLSHATNNFAQEYFCNGGLPSVEGPLYIKADSRKGWKKYYSVLRASGLYYYKDKTSRSPKDLICLATFDVNQVYFGVGWKKKYKAPTEHCFAIKHPCLQQPKSTKYIKYVCAEDERTLHKWMSAIRIVKYGQQLLENYESALIGGGVAVDSVDGVGNSGRQTSARGAGGATTSGMMMVEDIESGLSDSGSSSGCDVAFESDYPPCGTIKRKPPKLPLTATTRQLTCSMVVDGSSSVATAAAAAASATPSAPANQQLQKPVKSVKFAIADHYYHHHHQQQQHHHLQQHQQQQHQQHHHYGHHRRTPSYDESLPPPPPELLVDDEDGEPDDQDILNVMPPPPPKLLSPPSTAFLADLHRVVRKKWQVAQKCKLDTVTTPHEVLGFRDPAAANSDSADAGSYSREANVSNWVAEHYGPNNLYENVYPVNGDRRSAASPSPPPPPPPPTRLSTVANAAMACAMLKKRPPPPPPPRSEKTQLTTVVS</sequence>
<dbReference type="InterPro" id="IPR001849">
    <property type="entry name" value="PH_domain"/>
</dbReference>
<dbReference type="SMART" id="SM00314">
    <property type="entry name" value="RA"/>
    <property type="match status" value="1"/>
</dbReference>
<dbReference type="SUPFAM" id="SSF50729">
    <property type="entry name" value="PH domain-like"/>
    <property type="match status" value="1"/>
</dbReference>
<feature type="region of interest" description="Disordered" evidence="1">
    <location>
        <begin position="1"/>
        <end position="26"/>
    </location>
</feature>
<feature type="region of interest" description="Disordered" evidence="1">
    <location>
        <begin position="120"/>
        <end position="140"/>
    </location>
</feature>
<protein>
    <submittedName>
        <fullName evidence="5 6">Amyloid beta A4 precursor protein-binding family B member 1-interacting protein-like</fullName>
    </submittedName>
</protein>
<dbReference type="Gene3D" id="3.10.20.90">
    <property type="entry name" value="Phosphatidylinositol 3-kinase Catalytic Subunit, Chain A, domain 1"/>
    <property type="match status" value="1"/>
</dbReference>
<dbReference type="InterPro" id="IPR039664">
    <property type="entry name" value="GRB/APBB1IP"/>
</dbReference>
<dbReference type="InterPro" id="IPR029071">
    <property type="entry name" value="Ubiquitin-like_domsf"/>
</dbReference>
<feature type="compositionally biased region" description="Basic residues" evidence="1">
    <location>
        <begin position="586"/>
        <end position="597"/>
    </location>
</feature>
<dbReference type="OrthoDB" id="6235964at2759"/>
<dbReference type="GO" id="GO:0007165">
    <property type="term" value="P:signal transduction"/>
    <property type="evidence" value="ECO:0007669"/>
    <property type="project" value="InterPro"/>
</dbReference>
<feature type="compositionally biased region" description="Polar residues" evidence="1">
    <location>
        <begin position="120"/>
        <end position="135"/>
    </location>
</feature>
<feature type="compositionally biased region" description="Acidic residues" evidence="1">
    <location>
        <begin position="612"/>
        <end position="624"/>
    </location>
</feature>
<dbReference type="InterPro" id="IPR039665">
    <property type="entry name" value="PH_APBB1IP"/>
</dbReference>
<dbReference type="PANTHER" id="PTHR11243:SF23">
    <property type="entry name" value="LD06925P"/>
    <property type="match status" value="1"/>
</dbReference>
<dbReference type="Pfam" id="PF00169">
    <property type="entry name" value="PH"/>
    <property type="match status" value="1"/>
</dbReference>
<dbReference type="GO" id="GO:0048699">
    <property type="term" value="P:generation of neurons"/>
    <property type="evidence" value="ECO:0007669"/>
    <property type="project" value="UniProtKB-ARBA"/>
</dbReference>
<dbReference type="GO" id="GO:0071944">
    <property type="term" value="C:cell periphery"/>
    <property type="evidence" value="ECO:0007669"/>
    <property type="project" value="UniProtKB-ARBA"/>
</dbReference>
<organism evidence="4 5">
    <name type="scientific">Sipha flava</name>
    <name type="common">yellow sugarcane aphid</name>
    <dbReference type="NCBI Taxonomy" id="143950"/>
    <lineage>
        <taxon>Eukaryota</taxon>
        <taxon>Metazoa</taxon>
        <taxon>Ecdysozoa</taxon>
        <taxon>Arthropoda</taxon>
        <taxon>Hexapoda</taxon>
        <taxon>Insecta</taxon>
        <taxon>Pterygota</taxon>
        <taxon>Neoptera</taxon>
        <taxon>Paraneoptera</taxon>
        <taxon>Hemiptera</taxon>
        <taxon>Sternorrhyncha</taxon>
        <taxon>Aphidomorpha</taxon>
        <taxon>Aphidoidea</taxon>
        <taxon>Aphididae</taxon>
        <taxon>Sipha</taxon>
    </lineage>
</organism>
<accession>A0A8B8FL97</accession>
<dbReference type="PROSITE" id="PS50003">
    <property type="entry name" value="PH_DOMAIN"/>
    <property type="match status" value="1"/>
</dbReference>
<dbReference type="GeneID" id="112684143"/>
<dbReference type="PANTHER" id="PTHR11243">
    <property type="entry name" value="GROWTH FACTOR RECEPTOR-BOUND PROTEIN"/>
    <property type="match status" value="1"/>
</dbReference>
<name>A0A8B8FL97_9HEMI</name>
<dbReference type="Proteomes" id="UP000694846">
    <property type="component" value="Unplaced"/>
</dbReference>
<dbReference type="SMART" id="SM00233">
    <property type="entry name" value="PH"/>
    <property type="match status" value="1"/>
</dbReference>